<dbReference type="Proteomes" id="UP000000387">
    <property type="component" value="Chromosome"/>
</dbReference>
<dbReference type="GeneID" id="29743001"/>
<sequence length="201" mass="23120">MTHMFLQPVSYTYVEEQIKSGKTTEEIVTSKLPYYFKGKYGSRDIETSVVENPLYENGSSFPEKVEVTTYPYLMIAVQIDYKYIGDSENKTKYFVTNPGGKYDIDGNRYNNIIKYISENSYMEIKMEDIKSSQETGKKESVYKSAHRKAIDILNNAKNKEERKQLFKLIGGIEGGYGGILKDLNYMATGIDVIGEYGRREY</sequence>
<dbReference type="KEGG" id="rdn:HMPREF0733_10568"/>
<accession>E3H123</accession>
<dbReference type="EMBL" id="CP002280">
    <property type="protein sequence ID" value="ADP40026.1"/>
    <property type="molecule type" value="Genomic_DNA"/>
</dbReference>
<gene>
    <name evidence="1" type="ordered locus">HMPREF0733_10568</name>
</gene>
<dbReference type="RefSeq" id="WP_013397849.1">
    <property type="nucleotide sequence ID" value="NC_014643.1"/>
</dbReference>
<name>E3H123_ROTDC</name>
<organism evidence="1 2">
    <name type="scientific">Rothia dentocariosa (strain ATCC 17931 / CDC X599 / XDIA)</name>
    <dbReference type="NCBI Taxonomy" id="762948"/>
    <lineage>
        <taxon>Bacteria</taxon>
        <taxon>Bacillati</taxon>
        <taxon>Actinomycetota</taxon>
        <taxon>Actinomycetes</taxon>
        <taxon>Micrococcales</taxon>
        <taxon>Micrococcaceae</taxon>
        <taxon>Rothia</taxon>
    </lineage>
</organism>
<evidence type="ECO:0000313" key="1">
    <source>
        <dbReference type="EMBL" id="ADP40026.1"/>
    </source>
</evidence>
<dbReference type="HOGENOM" id="CLU_1359556_0_0_11"/>
<evidence type="ECO:0000313" key="2">
    <source>
        <dbReference type="Proteomes" id="UP000000387"/>
    </source>
</evidence>
<dbReference type="AlphaFoldDB" id="E3H123"/>
<proteinExistence type="predicted"/>
<reference evidence="2" key="1">
    <citation type="submission" date="2010-10" db="EMBL/GenBank/DDBJ databases">
        <title>The complete genome of Rothia dentocariosa ATCC 17931.</title>
        <authorList>
            <person name="Muzny D."/>
            <person name="Qin X."/>
            <person name="Buhay C."/>
            <person name="Dugan-Rocha S."/>
            <person name="Ding Y."/>
            <person name="Chen G."/>
            <person name="Hawes A."/>
            <person name="Holder M."/>
            <person name="Jhangiani S."/>
            <person name="Johnson A."/>
            <person name="Khan Z."/>
            <person name="Li Z."/>
            <person name="Liu W."/>
            <person name="Liu X."/>
            <person name="Perez L."/>
            <person name="Shen H."/>
            <person name="Wang Q."/>
            <person name="Watt J."/>
            <person name="Xi L."/>
            <person name="Xin Y."/>
            <person name="Zhou J."/>
            <person name="Deng J."/>
            <person name="Jiang H."/>
            <person name="Liu Y."/>
            <person name="Qu J."/>
            <person name="Song X.-Z."/>
            <person name="Zhang L."/>
            <person name="Villasana D."/>
            <person name="Johnson A."/>
            <person name="Liu J."/>
            <person name="Liyanage D."/>
            <person name="Lorensuhewa L."/>
            <person name="Robinson T."/>
            <person name="Song A."/>
            <person name="Song B.-B."/>
            <person name="Dinh H."/>
            <person name="Thornton R."/>
            <person name="Coyle M."/>
            <person name="Francisco L."/>
            <person name="Jackson L."/>
            <person name="Javaid M."/>
            <person name="Korchina V."/>
            <person name="Kovar C."/>
            <person name="Mata R."/>
            <person name="Mathew T."/>
            <person name="Ngo R."/>
            <person name="Nguyen L."/>
            <person name="Nguyen N."/>
            <person name="Okwuonu G."/>
            <person name="Ongeri F."/>
            <person name="Pham C."/>
            <person name="Simmons D."/>
            <person name="Wilczek-Boney K."/>
            <person name="Hale W."/>
            <person name="Jakkamsetti A."/>
            <person name="Pham P."/>
            <person name="Ruth R."/>
            <person name="San Lucas F."/>
            <person name="Warren J."/>
            <person name="Zhang J."/>
            <person name="Zhao Z."/>
            <person name="Zhou C."/>
            <person name="Zhu D."/>
            <person name="Lee S."/>
            <person name="Bess C."/>
            <person name="Blankenburg K."/>
            <person name="Forbes L."/>
            <person name="Fu Q."/>
            <person name="Gubbala S."/>
            <person name="Hirani K."/>
            <person name="Jayaseelan J.C."/>
            <person name="Lara F."/>
            <person name="Munidasa M."/>
            <person name="Palculict T."/>
            <person name="Patil S."/>
            <person name="Pu L.-L."/>
            <person name="Saada N."/>
            <person name="Tang L."/>
            <person name="Weissenberger G."/>
            <person name="Zhu Y."/>
            <person name="Hemphill L."/>
            <person name="Shang Y."/>
            <person name="Youmans B."/>
            <person name="Ayvaz T."/>
            <person name="Ross M."/>
            <person name="Santibanez J."/>
            <person name="Aqrawi P."/>
            <person name="Gross S."/>
            <person name="Joshi V."/>
            <person name="Fowler G."/>
            <person name="Nazareth L."/>
            <person name="Reid J."/>
            <person name="Worley K."/>
            <person name="Petrosino J."/>
            <person name="Highlander S."/>
            <person name="Gibbs R."/>
        </authorList>
    </citation>
    <scope>NUCLEOTIDE SEQUENCE [LARGE SCALE GENOMIC DNA]</scope>
    <source>
        <strain evidence="2">ATCC 17931 / CDC X599 / XDIA</strain>
    </source>
</reference>
<protein>
    <submittedName>
        <fullName evidence="1">Uncharacterized protein</fullName>
    </submittedName>
</protein>